<dbReference type="EMBL" id="JACCBG010000001">
    <property type="protein sequence ID" value="NYD43661.1"/>
    <property type="molecule type" value="Genomic_DNA"/>
</dbReference>
<feature type="region of interest" description="Disordered" evidence="1">
    <location>
        <begin position="123"/>
        <end position="149"/>
    </location>
</feature>
<evidence type="ECO:0000313" key="3">
    <source>
        <dbReference type="Proteomes" id="UP000535511"/>
    </source>
</evidence>
<keyword evidence="3" id="KW-1185">Reference proteome</keyword>
<name>A0A7Y9E9G2_9ACTN</name>
<evidence type="ECO:0000313" key="2">
    <source>
        <dbReference type="EMBL" id="NYD43661.1"/>
    </source>
</evidence>
<reference evidence="2 3" key="1">
    <citation type="submission" date="2020-07" db="EMBL/GenBank/DDBJ databases">
        <title>Sequencing the genomes of 1000 actinobacteria strains.</title>
        <authorList>
            <person name="Klenk H.-P."/>
        </authorList>
    </citation>
    <scope>NUCLEOTIDE SEQUENCE [LARGE SCALE GENOMIC DNA]</scope>
    <source>
        <strain evidence="2 3">DSM 21350</strain>
    </source>
</reference>
<organism evidence="2 3">
    <name type="scientific">Nocardioides panaciterrulae</name>
    <dbReference type="NCBI Taxonomy" id="661492"/>
    <lineage>
        <taxon>Bacteria</taxon>
        <taxon>Bacillati</taxon>
        <taxon>Actinomycetota</taxon>
        <taxon>Actinomycetes</taxon>
        <taxon>Propionibacteriales</taxon>
        <taxon>Nocardioidaceae</taxon>
        <taxon>Nocardioides</taxon>
    </lineage>
</organism>
<gene>
    <name evidence="2" type="ORF">BJZ21_003744</name>
</gene>
<comment type="caution">
    <text evidence="2">The sequence shown here is derived from an EMBL/GenBank/DDBJ whole genome shotgun (WGS) entry which is preliminary data.</text>
</comment>
<sequence>MASFDPFLGVAQLVDQVELLIDQAAIDHVKRTLDQNAGNVHHNNFKNLHVPPGAFGGNGAAAALGTNHLQAHEVIRATLQGVLDDLHAFRVGLDRAESLIQDADEGSAADLDRKRASDILTGLAGRDTASTRNHEARNQVLRGQGGASS</sequence>
<evidence type="ECO:0000256" key="1">
    <source>
        <dbReference type="SAM" id="MobiDB-lite"/>
    </source>
</evidence>
<protein>
    <submittedName>
        <fullName evidence="2">Uncharacterized protein</fullName>
    </submittedName>
</protein>
<dbReference type="AlphaFoldDB" id="A0A7Y9E9G2"/>
<proteinExistence type="predicted"/>
<dbReference type="Proteomes" id="UP000535511">
    <property type="component" value="Unassembled WGS sequence"/>
</dbReference>
<dbReference type="RefSeq" id="WP_179665157.1">
    <property type="nucleotide sequence ID" value="NZ_JACCBG010000001.1"/>
</dbReference>
<accession>A0A7Y9E9G2</accession>